<evidence type="ECO:0000256" key="1">
    <source>
        <dbReference type="SAM" id="MobiDB-lite"/>
    </source>
</evidence>
<accession>A0A5K3G4Q2</accession>
<feature type="compositionally biased region" description="Low complexity" evidence="1">
    <location>
        <begin position="41"/>
        <end position="85"/>
    </location>
</feature>
<sequence>MTTDNATIIPSIGPSDSNTPDYTLPTNDSSIEPDGETIPSTEITDITATNTTSRSPLSSTTSTTTTTTTTATATTTTSSTIMTTSTSSVASTTALGIIFTLLFSTF</sequence>
<protein>
    <submittedName>
        <fullName evidence="2">Uncharacterized protein</fullName>
    </submittedName>
</protein>
<name>A0A5K3G4Q2_MESCO</name>
<proteinExistence type="predicted"/>
<evidence type="ECO:0000313" key="2">
    <source>
        <dbReference type="WBParaSite" id="MCU_013162-RA"/>
    </source>
</evidence>
<organism evidence="2">
    <name type="scientific">Mesocestoides corti</name>
    <name type="common">Flatworm</name>
    <dbReference type="NCBI Taxonomy" id="53468"/>
    <lineage>
        <taxon>Eukaryota</taxon>
        <taxon>Metazoa</taxon>
        <taxon>Spiralia</taxon>
        <taxon>Lophotrochozoa</taxon>
        <taxon>Platyhelminthes</taxon>
        <taxon>Cestoda</taxon>
        <taxon>Eucestoda</taxon>
        <taxon>Cyclophyllidea</taxon>
        <taxon>Mesocestoididae</taxon>
        <taxon>Mesocestoides</taxon>
    </lineage>
</organism>
<dbReference type="WBParaSite" id="MCU_013162-RA">
    <property type="protein sequence ID" value="MCU_013162-RA"/>
    <property type="gene ID" value="MCU_013162"/>
</dbReference>
<feature type="compositionally biased region" description="Polar residues" evidence="1">
    <location>
        <begin position="1"/>
        <end position="30"/>
    </location>
</feature>
<dbReference type="AlphaFoldDB" id="A0A5K3G4Q2"/>
<reference evidence="2" key="1">
    <citation type="submission" date="2019-11" db="UniProtKB">
        <authorList>
            <consortium name="WormBaseParasite"/>
        </authorList>
    </citation>
    <scope>IDENTIFICATION</scope>
</reference>
<feature type="region of interest" description="Disordered" evidence="1">
    <location>
        <begin position="1"/>
        <end position="85"/>
    </location>
</feature>